<comment type="caution">
    <text evidence="1">The sequence shown here is derived from an EMBL/GenBank/DDBJ whole genome shotgun (WGS) entry which is preliminary data.</text>
</comment>
<dbReference type="EMBL" id="BTGU01000007">
    <property type="protein sequence ID" value="GMN37346.1"/>
    <property type="molecule type" value="Genomic_DNA"/>
</dbReference>
<protein>
    <submittedName>
        <fullName evidence="1">Uncharacterized protein</fullName>
    </submittedName>
</protein>
<reference evidence="1" key="1">
    <citation type="submission" date="2023-07" db="EMBL/GenBank/DDBJ databases">
        <title>draft genome sequence of fig (Ficus carica).</title>
        <authorList>
            <person name="Takahashi T."/>
            <person name="Nishimura K."/>
        </authorList>
    </citation>
    <scope>NUCLEOTIDE SEQUENCE</scope>
</reference>
<keyword evidence="2" id="KW-1185">Reference proteome</keyword>
<sequence>MASTICFSVDGASTESHMSYYSNVVLGTQPLVYCGSAQSPGVWATHEGQGSIDWNSSIFEGDDHSAFLLSVKEPTKLKQAVQYKIGDSKRAPYCGGVLRSTRVPNEKDEIVSATLQLPKKPP</sequence>
<dbReference type="AlphaFoldDB" id="A0AA88D034"/>
<evidence type="ECO:0000313" key="1">
    <source>
        <dbReference type="EMBL" id="GMN37346.1"/>
    </source>
</evidence>
<evidence type="ECO:0000313" key="2">
    <source>
        <dbReference type="Proteomes" id="UP001187192"/>
    </source>
</evidence>
<gene>
    <name evidence="1" type="ORF">TIFTF001_006736</name>
</gene>
<proteinExistence type="predicted"/>
<organism evidence="1 2">
    <name type="scientific">Ficus carica</name>
    <name type="common">Common fig</name>
    <dbReference type="NCBI Taxonomy" id="3494"/>
    <lineage>
        <taxon>Eukaryota</taxon>
        <taxon>Viridiplantae</taxon>
        <taxon>Streptophyta</taxon>
        <taxon>Embryophyta</taxon>
        <taxon>Tracheophyta</taxon>
        <taxon>Spermatophyta</taxon>
        <taxon>Magnoliopsida</taxon>
        <taxon>eudicotyledons</taxon>
        <taxon>Gunneridae</taxon>
        <taxon>Pentapetalae</taxon>
        <taxon>rosids</taxon>
        <taxon>fabids</taxon>
        <taxon>Rosales</taxon>
        <taxon>Moraceae</taxon>
        <taxon>Ficeae</taxon>
        <taxon>Ficus</taxon>
    </lineage>
</organism>
<dbReference type="Proteomes" id="UP001187192">
    <property type="component" value="Unassembled WGS sequence"/>
</dbReference>
<accession>A0AA88D034</accession>
<name>A0AA88D034_FICCA</name>